<evidence type="ECO:0000313" key="2">
    <source>
        <dbReference type="Proteomes" id="UP001172102"/>
    </source>
</evidence>
<accession>A0AA40ECE7</accession>
<dbReference type="AlphaFoldDB" id="A0AA40ECE7"/>
<proteinExistence type="predicted"/>
<comment type="caution">
    <text evidence="1">The sequence shown here is derived from an EMBL/GenBank/DDBJ whole genome shotgun (WGS) entry which is preliminary data.</text>
</comment>
<evidence type="ECO:0000313" key="1">
    <source>
        <dbReference type="EMBL" id="KAK0730248.1"/>
    </source>
</evidence>
<name>A0AA40ECE7_9PEZI</name>
<organism evidence="1 2">
    <name type="scientific">Lasiosphaeris hirsuta</name>
    <dbReference type="NCBI Taxonomy" id="260670"/>
    <lineage>
        <taxon>Eukaryota</taxon>
        <taxon>Fungi</taxon>
        <taxon>Dikarya</taxon>
        <taxon>Ascomycota</taxon>
        <taxon>Pezizomycotina</taxon>
        <taxon>Sordariomycetes</taxon>
        <taxon>Sordariomycetidae</taxon>
        <taxon>Sordariales</taxon>
        <taxon>Lasiosphaeriaceae</taxon>
        <taxon>Lasiosphaeris</taxon>
    </lineage>
</organism>
<protein>
    <submittedName>
        <fullName evidence="1">Uncharacterized protein</fullName>
    </submittedName>
</protein>
<reference evidence="1" key="1">
    <citation type="submission" date="2023-06" db="EMBL/GenBank/DDBJ databases">
        <title>Genome-scale phylogeny and comparative genomics of the fungal order Sordariales.</title>
        <authorList>
            <consortium name="Lawrence Berkeley National Laboratory"/>
            <person name="Hensen N."/>
            <person name="Bonometti L."/>
            <person name="Westerberg I."/>
            <person name="Brannstrom I.O."/>
            <person name="Guillou S."/>
            <person name="Cros-Aarteil S."/>
            <person name="Calhoun S."/>
            <person name="Haridas S."/>
            <person name="Kuo A."/>
            <person name="Mondo S."/>
            <person name="Pangilinan J."/>
            <person name="Riley R."/>
            <person name="Labutti K."/>
            <person name="Andreopoulos B."/>
            <person name="Lipzen A."/>
            <person name="Chen C."/>
            <person name="Yanf M."/>
            <person name="Daum C."/>
            <person name="Ng V."/>
            <person name="Clum A."/>
            <person name="Steindorff A."/>
            <person name="Ohm R."/>
            <person name="Martin F."/>
            <person name="Silar P."/>
            <person name="Natvig D."/>
            <person name="Lalanne C."/>
            <person name="Gautier V."/>
            <person name="Ament-Velasquez S.L."/>
            <person name="Kruys A."/>
            <person name="Hutchinson M.I."/>
            <person name="Powell A.J."/>
            <person name="Barry K."/>
            <person name="Miller A.N."/>
            <person name="Grigoriev I.V."/>
            <person name="Debuchy R."/>
            <person name="Gladieux P."/>
            <person name="Thoren M.H."/>
            <person name="Johannesson H."/>
        </authorList>
    </citation>
    <scope>NUCLEOTIDE SEQUENCE</scope>
    <source>
        <strain evidence="1">SMH4607-1</strain>
    </source>
</reference>
<keyword evidence="2" id="KW-1185">Reference proteome</keyword>
<gene>
    <name evidence="1" type="ORF">B0H67DRAFT_561144</name>
</gene>
<sequence>MDTGEVLVRKVSLYRFRRKPERLNEPLSLRLPRGIEIANMLKTFKVKDPDHPPLFAKCLLHEYILGQGPVGEPRYSSVLYWKLCNGGTVYRKWIVYDAANEPALPPVGMVARMIR</sequence>
<dbReference type="Proteomes" id="UP001172102">
    <property type="component" value="Unassembled WGS sequence"/>
</dbReference>
<dbReference type="EMBL" id="JAUKUA010000001">
    <property type="protein sequence ID" value="KAK0730248.1"/>
    <property type="molecule type" value="Genomic_DNA"/>
</dbReference>